<dbReference type="RefSeq" id="WP_072788910.1">
    <property type="nucleotide sequence ID" value="NZ_FQUL01000007.1"/>
</dbReference>
<dbReference type="STRING" id="1121881.SAMN02745225_00778"/>
<proteinExistence type="predicted"/>
<dbReference type="Pfam" id="PF09438">
    <property type="entry name" value="DUF2017"/>
    <property type="match status" value="1"/>
</dbReference>
<dbReference type="InterPro" id="IPR018561">
    <property type="entry name" value="AosR"/>
</dbReference>
<name>A0A1M4TYS5_9ACTN</name>
<keyword evidence="2" id="KW-1185">Reference proteome</keyword>
<dbReference type="OrthoDB" id="3268479at2"/>
<accession>A0A1M4TYS5</accession>
<dbReference type="AlphaFoldDB" id="A0A1M4TYS5"/>
<evidence type="ECO:0000313" key="2">
    <source>
        <dbReference type="Proteomes" id="UP000184295"/>
    </source>
</evidence>
<reference evidence="2" key="1">
    <citation type="submission" date="2016-11" db="EMBL/GenBank/DDBJ databases">
        <authorList>
            <person name="Varghese N."/>
            <person name="Submissions S."/>
        </authorList>
    </citation>
    <scope>NUCLEOTIDE SEQUENCE [LARGE SCALE GENOMIC DNA]</scope>
    <source>
        <strain evidence="2">DSM 19514</strain>
    </source>
</reference>
<organism evidence="1 2">
    <name type="scientific">Ferrithrix thermotolerans DSM 19514</name>
    <dbReference type="NCBI Taxonomy" id="1121881"/>
    <lineage>
        <taxon>Bacteria</taxon>
        <taxon>Bacillati</taxon>
        <taxon>Actinomycetota</taxon>
        <taxon>Acidimicrobiia</taxon>
        <taxon>Acidimicrobiales</taxon>
        <taxon>Acidimicrobiaceae</taxon>
        <taxon>Ferrithrix</taxon>
    </lineage>
</organism>
<dbReference type="EMBL" id="FQUL01000007">
    <property type="protein sequence ID" value="SHE49497.1"/>
    <property type="molecule type" value="Genomic_DNA"/>
</dbReference>
<protein>
    <submittedName>
        <fullName evidence="1">Uncharacterized protein</fullName>
    </submittedName>
</protein>
<sequence length="155" mass="17808">MKSPFKRQGEDTIKVRINDRERDVLSNYLEQISNIVLSDINLSWRLFPPIFDDPVRQAECELDSQSREDAKQFEVASSFSVSAEMIRRKDLLNSVEATTLLQDLNKARLVLAEILGIKDESFNQSSLGSDELRFIFDVYNYLGWIVSELIETLAS</sequence>
<dbReference type="Proteomes" id="UP000184295">
    <property type="component" value="Unassembled WGS sequence"/>
</dbReference>
<evidence type="ECO:0000313" key="1">
    <source>
        <dbReference type="EMBL" id="SHE49497.1"/>
    </source>
</evidence>
<gene>
    <name evidence="1" type="ORF">SAMN02745225_00778</name>
</gene>